<organism evidence="1 2">
    <name type="scientific">endosymbiont of Lamellibrachia luymesi</name>
    <dbReference type="NCBI Taxonomy" id="2200907"/>
    <lineage>
        <taxon>Bacteria</taxon>
        <taxon>Pseudomonadati</taxon>
        <taxon>Pseudomonadota</taxon>
        <taxon>Gammaproteobacteria</taxon>
        <taxon>sulfur-oxidizing symbionts</taxon>
    </lineage>
</organism>
<evidence type="ECO:0000313" key="2">
    <source>
        <dbReference type="Proteomes" id="UP000255508"/>
    </source>
</evidence>
<protein>
    <recommendedName>
        <fullName evidence="3">Phage tail assembly protein</fullName>
    </recommendedName>
</protein>
<dbReference type="EMBL" id="QFXD01000091">
    <property type="protein sequence ID" value="RDH91913.1"/>
    <property type="molecule type" value="Genomic_DNA"/>
</dbReference>
<dbReference type="Proteomes" id="UP000255508">
    <property type="component" value="Unassembled WGS sequence"/>
</dbReference>
<evidence type="ECO:0008006" key="3">
    <source>
        <dbReference type="Google" id="ProtNLM"/>
    </source>
</evidence>
<evidence type="ECO:0000313" key="1">
    <source>
        <dbReference type="EMBL" id="RDH91913.1"/>
    </source>
</evidence>
<name>A0A370DZC3_9GAMM</name>
<sequence length="100" mass="11476">MTKYEDLLRDEKTGVILIDKVVFPIHDTLKRPITIDGQKIDKVVVQEPTVLDIEASNAESTELDKTKRMLAQVMDLKPDDIKQFGSRDFKRLSELVSDFL</sequence>
<reference evidence="1 2" key="1">
    <citation type="journal article" date="2018" name="ISME J.">
        <title>Endosymbiont genomes yield clues of tubeworm success.</title>
        <authorList>
            <person name="Li Y."/>
            <person name="Liles M.R."/>
            <person name="Halanych K.M."/>
        </authorList>
    </citation>
    <scope>NUCLEOTIDE SEQUENCE [LARGE SCALE GENOMIC DNA]</scope>
    <source>
        <strain evidence="1">A1422</strain>
    </source>
</reference>
<dbReference type="Pfam" id="PF10109">
    <property type="entry name" value="Phage_TAC_7"/>
    <property type="match status" value="1"/>
</dbReference>
<comment type="caution">
    <text evidence="1">The sequence shown here is derived from an EMBL/GenBank/DDBJ whole genome shotgun (WGS) entry which is preliminary data.</text>
</comment>
<accession>A0A370DZC3</accession>
<proteinExistence type="predicted"/>
<gene>
    <name evidence="1" type="ORF">DIZ79_04815</name>
</gene>
<dbReference type="AlphaFoldDB" id="A0A370DZC3"/>
<dbReference type="InterPro" id="IPR019289">
    <property type="entry name" value="Phage_tail_E/E"/>
</dbReference>